<evidence type="ECO:0000313" key="4">
    <source>
        <dbReference type="Proteomes" id="UP001341281"/>
    </source>
</evidence>
<feature type="compositionally biased region" description="Basic residues" evidence="1">
    <location>
        <begin position="47"/>
        <end position="57"/>
    </location>
</feature>
<dbReference type="PANTHER" id="PTHR33207">
    <property type="entry name" value="F-BOX DOMAIN CONTAINING PROTEIN-RELATED"/>
    <property type="match status" value="1"/>
</dbReference>
<sequence>MADLPSSRGLDESEETEQLRFIRSPSSHGLPATSAAAVQVPTTGSHSHYHKRHQRRAPPRDPPPPPLSPEPGPRRTHLPRLPPLRPLLPAVPPPLPGRPPAAPPGPLLRPRRPAIPSFAPLRRRSDPDLAAAVRGADFFLTRLPDADDAAPGWEIRGCRGGYVLLTNLAAGRVAVYNPLTRALDLLPPPPEETADDCVGYFTYLDYHVVASDEEPGAFRVVCTSHDESRTRAAVFSSSDDSASREWRILPWAPPAAAARPEDEKYWLHSGELVGESIYWTHTSKACMLVLDTAAMRFSRIDIPPYLQGQGHTFRPGETKDGKPCIVCAMEFTLLVWYRRVDVDDGVDKWVLDKMNHLQTEIVQATQGLLEYHGAIKVLEIMEGIVYLSTSETFNDADFPCWFLTFCLETGELTKLFQKKFDSHVHPYVMAWPPSLVGNSVDPLLEGS</sequence>
<feature type="region of interest" description="Disordered" evidence="1">
    <location>
        <begin position="1"/>
        <end position="121"/>
    </location>
</feature>
<dbReference type="EMBL" id="CP144745">
    <property type="protein sequence ID" value="WVZ53964.1"/>
    <property type="molecule type" value="Genomic_DNA"/>
</dbReference>
<dbReference type="Proteomes" id="UP001341281">
    <property type="component" value="Chromosome 01"/>
</dbReference>
<dbReference type="AlphaFoldDB" id="A0AAQ3PQV0"/>
<organism evidence="3 4">
    <name type="scientific">Paspalum notatum var. saurae</name>
    <dbReference type="NCBI Taxonomy" id="547442"/>
    <lineage>
        <taxon>Eukaryota</taxon>
        <taxon>Viridiplantae</taxon>
        <taxon>Streptophyta</taxon>
        <taxon>Embryophyta</taxon>
        <taxon>Tracheophyta</taxon>
        <taxon>Spermatophyta</taxon>
        <taxon>Magnoliopsida</taxon>
        <taxon>Liliopsida</taxon>
        <taxon>Poales</taxon>
        <taxon>Poaceae</taxon>
        <taxon>PACMAD clade</taxon>
        <taxon>Panicoideae</taxon>
        <taxon>Andropogonodae</taxon>
        <taxon>Paspaleae</taxon>
        <taxon>Paspalinae</taxon>
        <taxon>Paspalum</taxon>
    </lineage>
</organism>
<protein>
    <recommendedName>
        <fullName evidence="2">F-box protein AT5G49610-like beta-propeller domain-containing protein</fullName>
    </recommendedName>
</protein>
<proteinExistence type="predicted"/>
<feature type="compositionally biased region" description="Pro residues" evidence="1">
    <location>
        <begin position="80"/>
        <end position="107"/>
    </location>
</feature>
<name>A0AAQ3PQV0_PASNO</name>
<evidence type="ECO:0000313" key="3">
    <source>
        <dbReference type="EMBL" id="WVZ53964.1"/>
    </source>
</evidence>
<gene>
    <name evidence="3" type="ORF">U9M48_004845</name>
</gene>
<reference evidence="3 4" key="1">
    <citation type="submission" date="2024-02" db="EMBL/GenBank/DDBJ databases">
        <title>High-quality chromosome-scale genome assembly of Pensacola bahiagrass (Paspalum notatum Flugge var. saurae).</title>
        <authorList>
            <person name="Vega J.M."/>
            <person name="Podio M."/>
            <person name="Orjuela J."/>
            <person name="Siena L.A."/>
            <person name="Pessino S.C."/>
            <person name="Combes M.C."/>
            <person name="Mariac C."/>
            <person name="Albertini E."/>
            <person name="Pupilli F."/>
            <person name="Ortiz J.P.A."/>
            <person name="Leblanc O."/>
        </authorList>
    </citation>
    <scope>NUCLEOTIDE SEQUENCE [LARGE SCALE GENOMIC DNA]</scope>
    <source>
        <strain evidence="3">R1</strain>
        <tissue evidence="3">Leaf</tissue>
    </source>
</reference>
<feature type="domain" description="F-box protein AT5G49610-like beta-propeller" evidence="2">
    <location>
        <begin position="155"/>
        <end position="434"/>
    </location>
</feature>
<accession>A0AAQ3PQV0</accession>
<dbReference type="InterPro" id="IPR056594">
    <property type="entry name" value="AT5G49610-like_b-prop"/>
</dbReference>
<keyword evidence="4" id="KW-1185">Reference proteome</keyword>
<evidence type="ECO:0000259" key="2">
    <source>
        <dbReference type="Pfam" id="PF23635"/>
    </source>
</evidence>
<dbReference type="Pfam" id="PF23635">
    <property type="entry name" value="Beta-prop_AT5G49610-like"/>
    <property type="match status" value="1"/>
</dbReference>
<evidence type="ECO:0000256" key="1">
    <source>
        <dbReference type="SAM" id="MobiDB-lite"/>
    </source>
</evidence>
<feature type="compositionally biased region" description="Pro residues" evidence="1">
    <location>
        <begin position="60"/>
        <end position="71"/>
    </location>
</feature>